<evidence type="ECO:0000313" key="5">
    <source>
        <dbReference type="Proteomes" id="UP000726737"/>
    </source>
</evidence>
<gene>
    <name evidence="4" type="ORF">BG011_006763</name>
</gene>
<dbReference type="GO" id="GO:0003676">
    <property type="term" value="F:nucleic acid binding"/>
    <property type="evidence" value="ECO:0007669"/>
    <property type="project" value="InterPro"/>
</dbReference>
<dbReference type="Proteomes" id="UP000726737">
    <property type="component" value="Unassembled WGS sequence"/>
</dbReference>
<dbReference type="InterPro" id="IPR036875">
    <property type="entry name" value="Znf_CCHC_sf"/>
</dbReference>
<feature type="domain" description="CCHC-type" evidence="3">
    <location>
        <begin position="301"/>
        <end position="316"/>
    </location>
</feature>
<dbReference type="OrthoDB" id="2391219at2759"/>
<organism evidence="4 5">
    <name type="scientific">Mortierella polycephala</name>
    <dbReference type="NCBI Taxonomy" id="41804"/>
    <lineage>
        <taxon>Eukaryota</taxon>
        <taxon>Fungi</taxon>
        <taxon>Fungi incertae sedis</taxon>
        <taxon>Mucoromycota</taxon>
        <taxon>Mortierellomycotina</taxon>
        <taxon>Mortierellomycetes</taxon>
        <taxon>Mortierellales</taxon>
        <taxon>Mortierellaceae</taxon>
        <taxon>Mortierella</taxon>
    </lineage>
</organism>
<dbReference type="AlphaFoldDB" id="A0A9P6UB25"/>
<protein>
    <recommendedName>
        <fullName evidence="3">CCHC-type domain-containing protein</fullName>
    </recommendedName>
</protein>
<evidence type="ECO:0000313" key="4">
    <source>
        <dbReference type="EMBL" id="KAG0267346.1"/>
    </source>
</evidence>
<sequence>MNSWGSSADNSASTLNRSTATSSSDTPTVGREKAGNMGATSIPNPPLVNWGSSTTAKSSGTSWSAMSNQMEESMNQSNTNGNPNASNTNVNLLNWGSSAATKPNNDWETMSNRMESSLNLDQPGRNDVERPRNPPPARFLPARGKLADCSRYSKPCVHLMPSHSADFLTFAPVPEPTASLDEAWPAFQEADSARDLDDVKAALAKLCEVYLGGTWQDMERKLRDEKCNAYLVAMDDTVSFGYTLVNLRAEPNQRYRVIPSFIKPGTAKRGRMSIGVASCYEENFERLEHAGVVRSSGIPTCHNCKQLGHIAAECSEEKREPEISENFGTATRMAIMPATVPSHLHPSFATAATKRVILVATAISQEQTSSATAVMSQDT</sequence>
<feature type="compositionally biased region" description="Low complexity" evidence="2">
    <location>
        <begin position="75"/>
        <end position="91"/>
    </location>
</feature>
<feature type="compositionally biased region" description="Polar residues" evidence="2">
    <location>
        <begin position="92"/>
        <end position="120"/>
    </location>
</feature>
<comment type="caution">
    <text evidence="4">The sequence shown here is derived from an EMBL/GenBank/DDBJ whole genome shotgun (WGS) entry which is preliminary data.</text>
</comment>
<dbReference type="Gene3D" id="4.10.60.10">
    <property type="entry name" value="Zinc finger, CCHC-type"/>
    <property type="match status" value="1"/>
</dbReference>
<evidence type="ECO:0000259" key="3">
    <source>
        <dbReference type="PROSITE" id="PS50158"/>
    </source>
</evidence>
<dbReference type="PROSITE" id="PS50158">
    <property type="entry name" value="ZF_CCHC"/>
    <property type="match status" value="1"/>
</dbReference>
<feature type="compositionally biased region" description="Low complexity" evidence="2">
    <location>
        <begin position="50"/>
        <end position="65"/>
    </location>
</feature>
<proteinExistence type="predicted"/>
<evidence type="ECO:0000256" key="1">
    <source>
        <dbReference type="PROSITE-ProRule" id="PRU00047"/>
    </source>
</evidence>
<evidence type="ECO:0000256" key="2">
    <source>
        <dbReference type="SAM" id="MobiDB-lite"/>
    </source>
</evidence>
<feature type="region of interest" description="Disordered" evidence="2">
    <location>
        <begin position="1"/>
        <end position="139"/>
    </location>
</feature>
<keyword evidence="1" id="KW-0863">Zinc-finger</keyword>
<keyword evidence="5" id="KW-1185">Reference proteome</keyword>
<dbReference type="InterPro" id="IPR001878">
    <property type="entry name" value="Znf_CCHC"/>
</dbReference>
<keyword evidence="1" id="KW-0479">Metal-binding</keyword>
<feature type="compositionally biased region" description="Polar residues" evidence="2">
    <location>
        <begin position="1"/>
        <end position="27"/>
    </location>
</feature>
<dbReference type="EMBL" id="JAAAJA010000005">
    <property type="protein sequence ID" value="KAG0267346.1"/>
    <property type="molecule type" value="Genomic_DNA"/>
</dbReference>
<dbReference type="SMART" id="SM00343">
    <property type="entry name" value="ZnF_C2HC"/>
    <property type="match status" value="1"/>
</dbReference>
<dbReference type="GO" id="GO:0008270">
    <property type="term" value="F:zinc ion binding"/>
    <property type="evidence" value="ECO:0007669"/>
    <property type="project" value="UniProtKB-KW"/>
</dbReference>
<accession>A0A9P6UB25</accession>
<dbReference type="SUPFAM" id="SSF57756">
    <property type="entry name" value="Retrovirus zinc finger-like domains"/>
    <property type="match status" value="1"/>
</dbReference>
<name>A0A9P6UB25_9FUNG</name>
<keyword evidence="1" id="KW-0862">Zinc</keyword>
<dbReference type="Pfam" id="PF00098">
    <property type="entry name" value="zf-CCHC"/>
    <property type="match status" value="1"/>
</dbReference>
<reference evidence="4" key="1">
    <citation type="journal article" date="2020" name="Fungal Divers.">
        <title>Resolving the Mortierellaceae phylogeny through synthesis of multi-gene phylogenetics and phylogenomics.</title>
        <authorList>
            <person name="Vandepol N."/>
            <person name="Liber J."/>
            <person name="Desiro A."/>
            <person name="Na H."/>
            <person name="Kennedy M."/>
            <person name="Barry K."/>
            <person name="Grigoriev I.V."/>
            <person name="Miller A.N."/>
            <person name="O'Donnell K."/>
            <person name="Stajich J.E."/>
            <person name="Bonito G."/>
        </authorList>
    </citation>
    <scope>NUCLEOTIDE SEQUENCE</scope>
    <source>
        <strain evidence="4">KOD948</strain>
    </source>
</reference>